<feature type="chain" id="PRO_5025611773" description="procollagen galactosyltransferase" evidence="10">
    <location>
        <begin position="19"/>
        <end position="579"/>
    </location>
</feature>
<dbReference type="Pfam" id="PF13704">
    <property type="entry name" value="Glyco_tranf_2_4"/>
    <property type="match status" value="1"/>
</dbReference>
<keyword evidence="13" id="KW-1185">Reference proteome</keyword>
<keyword evidence="6" id="KW-0325">Glycoprotein</keyword>
<dbReference type="FunFam" id="3.90.550.10:FF:000048">
    <property type="entry name" value="Glycosyltransferase 25 family member 1"/>
    <property type="match status" value="1"/>
</dbReference>
<reference evidence="12" key="1">
    <citation type="submission" date="2025-08" db="UniProtKB">
        <authorList>
            <consortium name="Ensembl"/>
        </authorList>
    </citation>
    <scope>IDENTIFICATION</scope>
</reference>
<feature type="signal peptide" evidence="10">
    <location>
        <begin position="1"/>
        <end position="18"/>
    </location>
</feature>
<accession>A0A671NJ53</accession>
<evidence type="ECO:0000313" key="13">
    <source>
        <dbReference type="Proteomes" id="UP000472260"/>
    </source>
</evidence>
<dbReference type="Proteomes" id="UP000472260">
    <property type="component" value="Unassembled WGS sequence"/>
</dbReference>
<evidence type="ECO:0000256" key="2">
    <source>
        <dbReference type="ARBA" id="ARBA00022676"/>
    </source>
</evidence>
<dbReference type="SUPFAM" id="SSF53448">
    <property type="entry name" value="Nucleotide-diphospho-sugar transferases"/>
    <property type="match status" value="1"/>
</dbReference>
<protein>
    <recommendedName>
        <fullName evidence="7">procollagen galactosyltransferase</fullName>
        <ecNumber evidence="7">2.4.1.50</ecNumber>
    </recommendedName>
</protein>
<dbReference type="InterPro" id="IPR002654">
    <property type="entry name" value="Glyco_trans_25"/>
</dbReference>
<organism evidence="12 13">
    <name type="scientific">Sinocyclocheilus anshuiensis</name>
    <dbReference type="NCBI Taxonomy" id="1608454"/>
    <lineage>
        <taxon>Eukaryota</taxon>
        <taxon>Metazoa</taxon>
        <taxon>Chordata</taxon>
        <taxon>Craniata</taxon>
        <taxon>Vertebrata</taxon>
        <taxon>Euteleostomi</taxon>
        <taxon>Actinopterygii</taxon>
        <taxon>Neopterygii</taxon>
        <taxon>Teleostei</taxon>
        <taxon>Ostariophysi</taxon>
        <taxon>Cypriniformes</taxon>
        <taxon>Cyprinidae</taxon>
        <taxon>Cyprininae</taxon>
        <taxon>Sinocyclocheilus</taxon>
    </lineage>
</organism>
<comment type="catalytic activity">
    <reaction evidence="8">
        <text>(5R)-5-hydroxy-L-lysyl-[collagen] + UDP-alpha-D-galactose = (5R)-5-O-(beta-D-galactosyl)-5-hydroxy-L-lysyl-[collagen] + UDP + H(+)</text>
        <dbReference type="Rhea" id="RHEA:12637"/>
        <dbReference type="Rhea" id="RHEA-COMP:12752"/>
        <dbReference type="Rhea" id="RHEA-COMP:12753"/>
        <dbReference type="ChEBI" id="CHEBI:15378"/>
        <dbReference type="ChEBI" id="CHEBI:58223"/>
        <dbReference type="ChEBI" id="CHEBI:66914"/>
        <dbReference type="ChEBI" id="CHEBI:133442"/>
        <dbReference type="ChEBI" id="CHEBI:133443"/>
        <dbReference type="EC" id="2.4.1.50"/>
    </reaction>
</comment>
<dbReference type="Gene3D" id="3.90.550.10">
    <property type="entry name" value="Spore Coat Polysaccharide Biosynthesis Protein SpsA, Chain A"/>
    <property type="match status" value="1"/>
</dbReference>
<evidence type="ECO:0000256" key="6">
    <source>
        <dbReference type="ARBA" id="ARBA00023180"/>
    </source>
</evidence>
<dbReference type="InterPro" id="IPR050757">
    <property type="entry name" value="Collagen_mod_GT25"/>
</dbReference>
<evidence type="ECO:0000256" key="4">
    <source>
        <dbReference type="ARBA" id="ARBA00022729"/>
    </source>
</evidence>
<evidence type="ECO:0000313" key="12">
    <source>
        <dbReference type="Ensembl" id="ENSSANP00000045972.1"/>
    </source>
</evidence>
<keyword evidence="4 10" id="KW-0732">Signal</keyword>
<dbReference type="PANTHER" id="PTHR10730">
    <property type="entry name" value="PROCOLLAGEN-LYSINE,2-OXOGLUTARATE 5-DIOXYGENASE/GLYCOSYLTRANSFERASE 25 FAMILY MEMBER"/>
    <property type="match status" value="1"/>
</dbReference>
<dbReference type="Ensembl" id="ENSSANT00000048912.1">
    <property type="protein sequence ID" value="ENSSANP00000045972.1"/>
    <property type="gene ID" value="ENSSANG00000023191.1"/>
</dbReference>
<dbReference type="Pfam" id="PF01755">
    <property type="entry name" value="Glyco_transf_25"/>
    <property type="match status" value="1"/>
</dbReference>
<keyword evidence="5" id="KW-0256">Endoplasmic reticulum</keyword>
<dbReference type="EC" id="2.4.1.50" evidence="7"/>
<proteinExistence type="inferred from homology"/>
<feature type="compositionally biased region" description="Polar residues" evidence="9">
    <location>
        <begin position="559"/>
        <end position="572"/>
    </location>
</feature>
<evidence type="ECO:0000259" key="11">
    <source>
        <dbReference type="Pfam" id="PF01755"/>
    </source>
</evidence>
<feature type="region of interest" description="Disordered" evidence="9">
    <location>
        <begin position="544"/>
        <end position="579"/>
    </location>
</feature>
<evidence type="ECO:0000256" key="7">
    <source>
        <dbReference type="ARBA" id="ARBA00038926"/>
    </source>
</evidence>
<gene>
    <name evidence="12" type="primary">colgalt1b</name>
</gene>
<feature type="domain" description="Glycosyl transferase family 25" evidence="11">
    <location>
        <begin position="323"/>
        <end position="476"/>
    </location>
</feature>
<dbReference type="GO" id="GO:0050211">
    <property type="term" value="F:procollagen galactosyltransferase activity"/>
    <property type="evidence" value="ECO:0007669"/>
    <property type="project" value="UniProtKB-EC"/>
</dbReference>
<evidence type="ECO:0000256" key="8">
    <source>
        <dbReference type="ARBA" id="ARBA00048515"/>
    </source>
</evidence>
<dbReference type="PANTHER" id="PTHR10730:SF28">
    <property type="entry name" value="PROCOLLAGEN GALACTOSYLTRANSFERASE 1"/>
    <property type="match status" value="1"/>
</dbReference>
<sequence length="579" mass="67851">MYLLCFFSLLLWSGPARSYFPEERWSPESALLAPRVLLALVCRNSAHSLPHVLGAIDRLNYPKDRMAVWVATDHNSDNTSAILREWLINVQHFYHYVEWRPQEEPSVYEDESGPKHWTSLRYEHVMKLRQAALDTAREMWADYLLMVDCDNLLTNRDVLWKLMRENKTIVAPMLESRAAYSNFWCGMTSQGYYKRTPAYMPIRRQERKGCFAVPMLHSTFLLDLRKEATRELAFFPPHPDYSWAFDDIIIFAFSARMAGVQMYICNRETYGYLPVPLRSHNTLQDEADSFLHSLLEVMSDPPSESSVYLSLPPKQPDKMGLDEVFMINLLRRSDRRERMLRTLYEQEIACKIIAAVDGKALNTSQIEALGIQMMPGYSDPYHGRPLTKGELGCFLSHFNIWTEIVDRGLKASLVIEDDLRFEVFFKRRLQNLMHEIESQRLDWDLIYIGRKRMQVDRPEKSVPRIHNLVEADYSYWTLGYMISLREIYRLIEDYMSHFKRRDLRAFSAEPLLVYPTHYTGDAGYISDTETSSVWDNETVRTDWDRARSRKSREQEELSSEAQNSDVLQSPLDSTARDEL</sequence>
<dbReference type="InterPro" id="IPR029044">
    <property type="entry name" value="Nucleotide-diphossugar_trans"/>
</dbReference>
<evidence type="ECO:0000256" key="1">
    <source>
        <dbReference type="ARBA" id="ARBA00006721"/>
    </source>
</evidence>
<dbReference type="CDD" id="cd06532">
    <property type="entry name" value="Glyco_transf_25"/>
    <property type="match status" value="1"/>
</dbReference>
<reference evidence="12" key="2">
    <citation type="submission" date="2025-09" db="UniProtKB">
        <authorList>
            <consortium name="Ensembl"/>
        </authorList>
    </citation>
    <scope>IDENTIFICATION</scope>
</reference>
<feature type="compositionally biased region" description="Basic and acidic residues" evidence="9">
    <location>
        <begin position="544"/>
        <end position="555"/>
    </location>
</feature>
<evidence type="ECO:0000256" key="9">
    <source>
        <dbReference type="SAM" id="MobiDB-lite"/>
    </source>
</evidence>
<dbReference type="AlphaFoldDB" id="A0A671NJ53"/>
<name>A0A671NJ53_9TELE</name>
<evidence type="ECO:0000256" key="3">
    <source>
        <dbReference type="ARBA" id="ARBA00022679"/>
    </source>
</evidence>
<keyword evidence="2" id="KW-0328">Glycosyltransferase</keyword>
<evidence type="ECO:0000256" key="5">
    <source>
        <dbReference type="ARBA" id="ARBA00022824"/>
    </source>
</evidence>
<comment type="similarity">
    <text evidence="1">Belongs to the glycosyltransferase 25 family.</text>
</comment>
<evidence type="ECO:0000256" key="10">
    <source>
        <dbReference type="SAM" id="SignalP"/>
    </source>
</evidence>
<keyword evidence="3" id="KW-0808">Transferase</keyword>